<evidence type="ECO:0000256" key="1">
    <source>
        <dbReference type="ARBA" id="ARBA00006484"/>
    </source>
</evidence>
<dbReference type="PROSITE" id="PS00061">
    <property type="entry name" value="ADH_SHORT"/>
    <property type="match status" value="1"/>
</dbReference>
<sequence length="294" mass="31376">MTLDIEGKTALVTGAGSGICLAFAQQLLQRGCNVVITDLALRPEAEETIKKYSNGKPKATFVKTDVTDWTQLQAAFDAAIDEFGSLDIVCPGAGIFEPVPTSFWTYPSPIDTLEASSYKTLDVNLQSPIRCTQLAIDFFVRQGHKHGVVLHISSTAAQLPAPPIPLYATSKAAISHFVRSLGALQQILGIKVVAVAPGTTETPLWDDSGRRGYVDEGKGDVYITAAEVAGCMVKMVTEDEHEGGTVLEIAKAQTRRIEAVNDPGPDMTVKGISMSNLDMAAGQMMESIGKSFGK</sequence>
<keyword evidence="6" id="KW-1185">Reference proteome</keyword>
<dbReference type="InterPro" id="IPR002347">
    <property type="entry name" value="SDR_fam"/>
</dbReference>
<gene>
    <name evidence="5" type="ORF">PRZ48_014940</name>
</gene>
<evidence type="ECO:0000256" key="4">
    <source>
        <dbReference type="RuleBase" id="RU000363"/>
    </source>
</evidence>
<keyword evidence="2" id="KW-0521">NADP</keyword>
<evidence type="ECO:0000313" key="5">
    <source>
        <dbReference type="EMBL" id="KAK4493755.1"/>
    </source>
</evidence>
<accession>A0ABR0DX62</accession>
<dbReference type="PRINTS" id="PR00081">
    <property type="entry name" value="GDHRDH"/>
</dbReference>
<dbReference type="EMBL" id="JAXOVC010000015">
    <property type="protein sequence ID" value="KAK4493755.1"/>
    <property type="molecule type" value="Genomic_DNA"/>
</dbReference>
<comment type="similarity">
    <text evidence="1 4">Belongs to the short-chain dehydrogenases/reductases (SDR) family.</text>
</comment>
<proteinExistence type="inferred from homology"/>
<comment type="caution">
    <text evidence="5">The sequence shown here is derived from an EMBL/GenBank/DDBJ whole genome shotgun (WGS) entry which is preliminary data.</text>
</comment>
<protein>
    <submittedName>
        <fullName evidence="5">Uncharacterized protein</fullName>
    </submittedName>
</protein>
<dbReference type="InterPro" id="IPR036291">
    <property type="entry name" value="NAD(P)-bd_dom_sf"/>
</dbReference>
<evidence type="ECO:0000313" key="6">
    <source>
        <dbReference type="Proteomes" id="UP001305779"/>
    </source>
</evidence>
<dbReference type="Pfam" id="PF00106">
    <property type="entry name" value="adh_short"/>
    <property type="match status" value="1"/>
</dbReference>
<dbReference type="PANTHER" id="PTHR44229">
    <property type="entry name" value="15-HYDROXYPROSTAGLANDIN DEHYDROGENASE [NAD(+)]"/>
    <property type="match status" value="1"/>
</dbReference>
<keyword evidence="3" id="KW-0560">Oxidoreductase</keyword>
<dbReference type="InterPro" id="IPR020904">
    <property type="entry name" value="Sc_DH/Rdtase_CS"/>
</dbReference>
<name>A0ABR0DX62_ZASCE</name>
<dbReference type="Gene3D" id="3.40.50.720">
    <property type="entry name" value="NAD(P)-binding Rossmann-like Domain"/>
    <property type="match status" value="1"/>
</dbReference>
<dbReference type="PRINTS" id="PR00080">
    <property type="entry name" value="SDRFAMILY"/>
</dbReference>
<dbReference type="Proteomes" id="UP001305779">
    <property type="component" value="Unassembled WGS sequence"/>
</dbReference>
<reference evidence="5 6" key="1">
    <citation type="journal article" date="2023" name="G3 (Bethesda)">
        <title>A chromosome-level genome assembly of Zasmidium syzygii isolated from banana leaves.</title>
        <authorList>
            <person name="van Westerhoven A.C."/>
            <person name="Mehrabi R."/>
            <person name="Talebi R."/>
            <person name="Steentjes M.B.F."/>
            <person name="Corcolon B."/>
            <person name="Chong P.A."/>
            <person name="Kema G.H.J."/>
            <person name="Seidl M.F."/>
        </authorList>
    </citation>
    <scope>NUCLEOTIDE SEQUENCE [LARGE SCALE GENOMIC DNA]</scope>
    <source>
        <strain evidence="5 6">P124</strain>
    </source>
</reference>
<dbReference type="PANTHER" id="PTHR44229:SF4">
    <property type="entry name" value="15-HYDROXYPROSTAGLANDIN DEHYDROGENASE [NAD(+)]"/>
    <property type="match status" value="1"/>
</dbReference>
<organism evidence="5 6">
    <name type="scientific">Zasmidium cellare</name>
    <name type="common">Wine cellar mold</name>
    <name type="synonym">Racodium cellare</name>
    <dbReference type="NCBI Taxonomy" id="395010"/>
    <lineage>
        <taxon>Eukaryota</taxon>
        <taxon>Fungi</taxon>
        <taxon>Dikarya</taxon>
        <taxon>Ascomycota</taxon>
        <taxon>Pezizomycotina</taxon>
        <taxon>Dothideomycetes</taxon>
        <taxon>Dothideomycetidae</taxon>
        <taxon>Mycosphaerellales</taxon>
        <taxon>Mycosphaerellaceae</taxon>
        <taxon>Zasmidium</taxon>
    </lineage>
</organism>
<evidence type="ECO:0000256" key="3">
    <source>
        <dbReference type="ARBA" id="ARBA00023002"/>
    </source>
</evidence>
<evidence type="ECO:0000256" key="2">
    <source>
        <dbReference type="ARBA" id="ARBA00022857"/>
    </source>
</evidence>
<dbReference type="SUPFAM" id="SSF51735">
    <property type="entry name" value="NAD(P)-binding Rossmann-fold domains"/>
    <property type="match status" value="1"/>
</dbReference>